<comment type="subcellular location">
    <subcellularLocation>
        <location evidence="1">Membrane</location>
        <topology evidence="1">Multi-pass membrane protein</topology>
    </subcellularLocation>
</comment>
<dbReference type="SMART" id="SM00665">
    <property type="entry name" value="B561"/>
    <property type="match status" value="1"/>
</dbReference>
<evidence type="ECO:0000256" key="8">
    <source>
        <dbReference type="ARBA" id="ARBA00023136"/>
    </source>
</evidence>
<reference evidence="17" key="1">
    <citation type="submission" date="2022-04" db="EMBL/GenBank/DDBJ databases">
        <title>Carnegiea gigantea Genome sequencing and assembly v2.</title>
        <authorList>
            <person name="Copetti D."/>
            <person name="Sanderson M.J."/>
            <person name="Burquez A."/>
            <person name="Wojciechowski M.F."/>
        </authorList>
    </citation>
    <scope>NUCLEOTIDE SEQUENCE</scope>
    <source>
        <strain evidence="17">SGP5-SGP5p</strain>
        <tissue evidence="17">Aerial part</tissue>
    </source>
</reference>
<feature type="transmembrane region" description="Helical" evidence="13">
    <location>
        <begin position="214"/>
        <end position="232"/>
    </location>
</feature>
<gene>
    <name evidence="17" type="ORF">Cgig2_012054</name>
</gene>
<evidence type="ECO:0000256" key="2">
    <source>
        <dbReference type="ARBA" id="ARBA00022448"/>
    </source>
</evidence>
<evidence type="ECO:0000256" key="3">
    <source>
        <dbReference type="ARBA" id="ARBA00022692"/>
    </source>
</evidence>
<protein>
    <recommendedName>
        <fullName evidence="10">Cytochrome b561 and DOMON domain-containing protein</fullName>
    </recommendedName>
</protein>
<evidence type="ECO:0000256" key="4">
    <source>
        <dbReference type="ARBA" id="ARBA00022723"/>
    </source>
</evidence>
<dbReference type="Proteomes" id="UP001153076">
    <property type="component" value="Unassembled WGS sequence"/>
</dbReference>
<evidence type="ECO:0000256" key="9">
    <source>
        <dbReference type="ARBA" id="ARBA00053871"/>
    </source>
</evidence>
<keyword evidence="4 11" id="KW-0479">Metal-binding</keyword>
<organism evidence="17 18">
    <name type="scientific">Carnegiea gigantea</name>
    <dbReference type="NCBI Taxonomy" id="171969"/>
    <lineage>
        <taxon>Eukaryota</taxon>
        <taxon>Viridiplantae</taxon>
        <taxon>Streptophyta</taxon>
        <taxon>Embryophyta</taxon>
        <taxon>Tracheophyta</taxon>
        <taxon>Spermatophyta</taxon>
        <taxon>Magnoliopsida</taxon>
        <taxon>eudicotyledons</taxon>
        <taxon>Gunneridae</taxon>
        <taxon>Pentapetalae</taxon>
        <taxon>Caryophyllales</taxon>
        <taxon>Cactineae</taxon>
        <taxon>Cactaceae</taxon>
        <taxon>Cactoideae</taxon>
        <taxon>Echinocereeae</taxon>
        <taxon>Carnegiea</taxon>
    </lineage>
</organism>
<accession>A0A9Q1KQQ1</accession>
<dbReference type="InterPro" id="IPR017214">
    <property type="entry name" value="UCP037471"/>
</dbReference>
<dbReference type="Gene3D" id="1.20.120.1770">
    <property type="match status" value="1"/>
</dbReference>
<dbReference type="PANTHER" id="PTHR23130">
    <property type="entry name" value="CYTOCHROME B561 AND DOMON DOMAIN-CONTAINING PROTEIN"/>
    <property type="match status" value="1"/>
</dbReference>
<dbReference type="InterPro" id="IPR005018">
    <property type="entry name" value="DOMON_domain"/>
</dbReference>
<keyword evidence="6 10" id="KW-0249">Electron transport</keyword>
<evidence type="ECO:0000256" key="1">
    <source>
        <dbReference type="ARBA" id="ARBA00004141"/>
    </source>
</evidence>
<feature type="region of interest" description="Disordered" evidence="12">
    <location>
        <begin position="381"/>
        <end position="404"/>
    </location>
</feature>
<comment type="caution">
    <text evidence="17">The sequence shown here is derived from an EMBL/GenBank/DDBJ whole genome shotgun (WGS) entry which is preliminary data.</text>
</comment>
<feature type="transmembrane region" description="Helical" evidence="13">
    <location>
        <begin position="314"/>
        <end position="334"/>
    </location>
</feature>
<evidence type="ECO:0000256" key="10">
    <source>
        <dbReference type="PIRNR" id="PIRNR037471"/>
    </source>
</evidence>
<evidence type="ECO:0000256" key="14">
    <source>
        <dbReference type="SAM" id="SignalP"/>
    </source>
</evidence>
<evidence type="ECO:0000259" key="16">
    <source>
        <dbReference type="PROSITE" id="PS50939"/>
    </source>
</evidence>
<evidence type="ECO:0000256" key="5">
    <source>
        <dbReference type="ARBA" id="ARBA00022729"/>
    </source>
</evidence>
<evidence type="ECO:0000256" key="7">
    <source>
        <dbReference type="ARBA" id="ARBA00022989"/>
    </source>
</evidence>
<evidence type="ECO:0000256" key="13">
    <source>
        <dbReference type="SAM" id="Phobius"/>
    </source>
</evidence>
<feature type="transmembrane region" description="Helical" evidence="13">
    <location>
        <begin position="244"/>
        <end position="265"/>
    </location>
</feature>
<keyword evidence="18" id="KW-1185">Reference proteome</keyword>
<dbReference type="InterPro" id="IPR006593">
    <property type="entry name" value="Cyt_b561/ferric_Rdtase_TM"/>
</dbReference>
<dbReference type="OrthoDB" id="2419613at2759"/>
<feature type="chain" id="PRO_5040472458" description="Cytochrome b561 and DOMON domain-containing protein" evidence="14">
    <location>
        <begin position="31"/>
        <end position="404"/>
    </location>
</feature>
<feature type="binding site" description="axial binding residue" evidence="11">
    <location>
        <position position="318"/>
    </location>
    <ligand>
        <name>heme b</name>
        <dbReference type="ChEBI" id="CHEBI:60344"/>
        <label>1</label>
    </ligand>
    <ligandPart>
        <name>Fe</name>
        <dbReference type="ChEBI" id="CHEBI:18248"/>
    </ligandPart>
</feature>
<keyword evidence="5 14" id="KW-0732">Signal</keyword>
<evidence type="ECO:0000313" key="17">
    <source>
        <dbReference type="EMBL" id="KAJ8447919.1"/>
    </source>
</evidence>
<feature type="domain" description="DOMON" evidence="15">
    <location>
        <begin position="53"/>
        <end position="180"/>
    </location>
</feature>
<evidence type="ECO:0000256" key="6">
    <source>
        <dbReference type="ARBA" id="ARBA00022982"/>
    </source>
</evidence>
<dbReference type="AlphaFoldDB" id="A0A9Q1KQQ1"/>
<dbReference type="CDD" id="cd08760">
    <property type="entry name" value="Cyt_b561_FRRS1_like"/>
    <property type="match status" value="1"/>
</dbReference>
<evidence type="ECO:0000313" key="18">
    <source>
        <dbReference type="Proteomes" id="UP001153076"/>
    </source>
</evidence>
<dbReference type="InterPro" id="IPR045265">
    <property type="entry name" value="AIR12_DOMON"/>
</dbReference>
<keyword evidence="2 10" id="KW-0813">Transport</keyword>
<keyword evidence="3 13" id="KW-0812">Transmembrane</keyword>
<keyword evidence="7 13" id="KW-1133">Transmembrane helix</keyword>
<keyword evidence="8 10" id="KW-0472">Membrane</keyword>
<proteinExistence type="predicted"/>
<feature type="domain" description="Cytochrome b561" evidence="16">
    <location>
        <begin position="180"/>
        <end position="374"/>
    </location>
</feature>
<dbReference type="CDD" id="cd09629">
    <property type="entry name" value="DOMON_CIL1_like"/>
    <property type="match status" value="1"/>
</dbReference>
<dbReference type="GO" id="GO:0046872">
    <property type="term" value="F:metal ion binding"/>
    <property type="evidence" value="ECO:0007669"/>
    <property type="project" value="UniProtKB-KW"/>
</dbReference>
<evidence type="ECO:0000256" key="11">
    <source>
        <dbReference type="PIRSR" id="PIRSR037471-1"/>
    </source>
</evidence>
<feature type="signal peptide" evidence="14">
    <location>
        <begin position="1"/>
        <end position="30"/>
    </location>
</feature>
<evidence type="ECO:0000259" key="15">
    <source>
        <dbReference type="PROSITE" id="PS50836"/>
    </source>
</evidence>
<comment type="function">
    <text evidence="9">May act as a catecholamine-responsive trans-membrane electron transporter.</text>
</comment>
<dbReference type="GO" id="GO:0016020">
    <property type="term" value="C:membrane"/>
    <property type="evidence" value="ECO:0007669"/>
    <property type="project" value="UniProtKB-SubCell"/>
</dbReference>
<evidence type="ECO:0000256" key="12">
    <source>
        <dbReference type="SAM" id="MobiDB-lite"/>
    </source>
</evidence>
<feature type="transmembrane region" description="Helical" evidence="13">
    <location>
        <begin position="285"/>
        <end position="302"/>
    </location>
</feature>
<name>A0A9Q1KQQ1_9CARY</name>
<dbReference type="Pfam" id="PF03188">
    <property type="entry name" value="Cytochrom_B561"/>
    <property type="match status" value="1"/>
</dbReference>
<dbReference type="PROSITE" id="PS50939">
    <property type="entry name" value="CYTOCHROME_B561"/>
    <property type="match status" value="1"/>
</dbReference>
<comment type="cofactor">
    <cofactor evidence="10">
        <name>heme b</name>
        <dbReference type="ChEBI" id="CHEBI:60344"/>
    </cofactor>
    <text evidence="10">Binds 2 heme b groups non-covalently.</text>
</comment>
<dbReference type="PROSITE" id="PS50836">
    <property type="entry name" value="DOMON"/>
    <property type="match status" value="1"/>
</dbReference>
<dbReference type="PANTHER" id="PTHR23130:SF199">
    <property type="entry name" value="CYTOCHROME B561 AND DOMON DOMAIN-CONTAINING PROTEIN"/>
    <property type="match status" value="1"/>
</dbReference>
<dbReference type="FunFam" id="1.20.120.1770:FF:000007">
    <property type="entry name" value="Cytochrome b561 and DOMON domain-containing protein"/>
    <property type="match status" value="1"/>
</dbReference>
<dbReference type="PIRSF" id="PIRSF037471">
    <property type="entry name" value="UCP037471"/>
    <property type="match status" value="1"/>
</dbReference>
<dbReference type="Pfam" id="PF04526">
    <property type="entry name" value="DUF568"/>
    <property type="match status" value="1"/>
</dbReference>
<feature type="binding site" description="axial binding residue" evidence="11">
    <location>
        <position position="282"/>
    </location>
    <ligand>
        <name>heme b</name>
        <dbReference type="ChEBI" id="CHEBI:60344"/>
        <label>1</label>
    </ligand>
    <ligandPart>
        <name>Fe</name>
        <dbReference type="ChEBI" id="CHEBI:18248"/>
    </ligandPart>
</feature>
<feature type="binding site" description="axial binding residue" evidence="11">
    <location>
        <position position="249"/>
    </location>
    <ligand>
        <name>heme b</name>
        <dbReference type="ChEBI" id="CHEBI:60344"/>
        <label>1</label>
    </ligand>
    <ligandPart>
        <name>Fe</name>
        <dbReference type="ChEBI" id="CHEBI:18248"/>
    </ligandPart>
</feature>
<dbReference type="PROSITE" id="PS51257">
    <property type="entry name" value="PROKAR_LIPOPROTEIN"/>
    <property type="match status" value="1"/>
</dbReference>
<sequence length="404" mass="43826">MGRRRITTTTTCLLLISVIITTLLSSPATAQSCKGFTFQSNRQYATCNDLPVLNAHLYWTYNSSQRTADIAFRATGVNPGSNWVAWALNPTQSGMLGAQALVAYRNSSGAPYAYTSSVSNYTTTLAPSSLSFPVEKISATVTGSEIIIFATIRPPTTTVNQAWQVGPLSGGTPGAHAPSGPNVRSAGTIDFLSGQTTSTGNVAGSRQRRRNVHGVLNAVSWGTLMPLGAIIARYMRVFKSADPAWFYLHVGCQFSAYVVGVAGWGLGLKLGRESQGIVYHPHRNIGIALFCLATLQVFALLVRPKKDHKYRLYWNIYHHSMGYVVIILSIINIFKGFDILNLDTNKWKRVYIGILIGLGAIAVVLEAITWGVVLKRKKDTPEKHHANGANGHSNGYGARTQPVV</sequence>
<dbReference type="EMBL" id="JAKOGI010000034">
    <property type="protein sequence ID" value="KAJ8447919.1"/>
    <property type="molecule type" value="Genomic_DNA"/>
</dbReference>
<keyword evidence="11" id="KW-0408">Iron</keyword>
<feature type="transmembrane region" description="Helical" evidence="13">
    <location>
        <begin position="350"/>
        <end position="374"/>
    </location>
</feature>
<feature type="binding site" description="axial binding residue" evidence="11">
    <location>
        <position position="213"/>
    </location>
    <ligand>
        <name>heme b</name>
        <dbReference type="ChEBI" id="CHEBI:60344"/>
        <label>1</label>
    </ligand>
    <ligandPart>
        <name>Fe</name>
        <dbReference type="ChEBI" id="CHEBI:18248"/>
    </ligandPart>
</feature>